<dbReference type="GO" id="GO:0005829">
    <property type="term" value="C:cytosol"/>
    <property type="evidence" value="ECO:0007669"/>
    <property type="project" value="TreeGrafter"/>
</dbReference>
<dbReference type="EC" id="3.6.1.-" evidence="2"/>
<evidence type="ECO:0000313" key="5">
    <source>
        <dbReference type="Proteomes" id="UP001233999"/>
    </source>
</evidence>
<comment type="cofactor">
    <cofactor evidence="2">
        <name>a divalent metal cation</name>
        <dbReference type="ChEBI" id="CHEBI:60240"/>
    </cofactor>
</comment>
<keyword evidence="2" id="KW-0378">Hydrolase</keyword>
<keyword evidence="5" id="KW-1185">Reference proteome</keyword>
<dbReference type="GO" id="GO:0034353">
    <property type="term" value="F:mRNA 5'-diphosphatase activity"/>
    <property type="evidence" value="ECO:0007669"/>
    <property type="project" value="TreeGrafter"/>
</dbReference>
<dbReference type="GO" id="GO:0005634">
    <property type="term" value="C:nucleus"/>
    <property type="evidence" value="ECO:0007669"/>
    <property type="project" value="UniProtKB-SubCell"/>
</dbReference>
<evidence type="ECO:0000256" key="2">
    <source>
        <dbReference type="RuleBase" id="RU367113"/>
    </source>
</evidence>
<keyword evidence="2" id="KW-0479">Metal-binding</keyword>
<dbReference type="AlphaFoldDB" id="A0AAD8E578"/>
<keyword evidence="2" id="KW-0547">Nucleotide-binding</keyword>
<keyword evidence="2" id="KW-0539">Nucleus</keyword>
<gene>
    <name evidence="4" type="ORF">L9F63_006128</name>
</gene>
<keyword evidence="2" id="KW-0694">RNA-binding</keyword>
<dbReference type="Proteomes" id="UP001233999">
    <property type="component" value="Unassembled WGS sequence"/>
</dbReference>
<dbReference type="GO" id="GO:0046872">
    <property type="term" value="F:metal ion binding"/>
    <property type="evidence" value="ECO:0007669"/>
    <property type="project" value="UniProtKB-KW"/>
</dbReference>
<accession>A0AAD8E578</accession>
<dbReference type="GO" id="GO:0003723">
    <property type="term" value="F:RNA binding"/>
    <property type="evidence" value="ECO:0007669"/>
    <property type="project" value="UniProtKB-KW"/>
</dbReference>
<comment type="subcellular location">
    <subcellularLocation>
        <location evidence="2">Nucleus</location>
    </subcellularLocation>
</comment>
<evidence type="ECO:0000313" key="4">
    <source>
        <dbReference type="EMBL" id="KAJ9577289.1"/>
    </source>
</evidence>
<proteinExistence type="inferred from homology"/>
<reference evidence="4" key="2">
    <citation type="submission" date="2023-05" db="EMBL/GenBank/DDBJ databases">
        <authorList>
            <person name="Fouks B."/>
        </authorList>
    </citation>
    <scope>NUCLEOTIDE SEQUENCE</scope>
    <source>
        <strain evidence="4">Stay&amp;Tobe</strain>
        <tissue evidence="4">Testes</tissue>
    </source>
</reference>
<dbReference type="GO" id="GO:0004518">
    <property type="term" value="F:nuclease activity"/>
    <property type="evidence" value="ECO:0007669"/>
    <property type="project" value="UniProtKB-KW"/>
</dbReference>
<comment type="caution">
    <text evidence="4">The sequence shown here is derived from an EMBL/GenBank/DDBJ whole genome shotgun (WGS) entry which is preliminary data.</text>
</comment>
<dbReference type="InterPro" id="IPR013961">
    <property type="entry name" value="RAI1"/>
</dbReference>
<evidence type="ECO:0000259" key="3">
    <source>
        <dbReference type="Pfam" id="PF08652"/>
    </source>
</evidence>
<feature type="non-terminal residue" evidence="4">
    <location>
        <position position="1"/>
    </location>
</feature>
<name>A0AAD8E578_DIPPU</name>
<dbReference type="GO" id="GO:0000956">
    <property type="term" value="P:nuclear-transcribed mRNA catabolic process"/>
    <property type="evidence" value="ECO:0007669"/>
    <property type="project" value="TreeGrafter"/>
</dbReference>
<sequence length="365" mass="43308">MNMDNQIEPLKIEKHLLNRKFPSYDRPVVIGCFSLDVHRNYCNDLSQMKYVRVNDRFLRDGETYKVRYDLDRGREHSIERDYVDEHLDNLLKWILENNKTKENHVVADVVCFRGSLAKLMCTVYENQEGWIFCATKFNGTLFLCQFETEEKIKQRENMSDKEKQFTFWGRKFERYMCSDRPGVRPNPSVIVNDSEELCVIFKTKLNNRRLLIGAEVDGVLNCSNEINSSGELAQCRLVELKTSRIMFSDKQYKSFERFKLIRWWSQSFLVGIEHLLCGFRNDKGTVCKLQHFNVLQIPNKAKDVWNPNICMNFCDEFLHYVESVVEQERPDTVWKFEWNPGDDCVRALKLEGPSQYSFLPQWFTE</sequence>
<dbReference type="GO" id="GO:0000166">
    <property type="term" value="F:nucleotide binding"/>
    <property type="evidence" value="ECO:0007669"/>
    <property type="project" value="UniProtKB-KW"/>
</dbReference>
<comment type="function">
    <text evidence="2">Decapping enzyme for NAD-capped RNAs: specifically hydrolyzes the nicotinamide adenine dinucleotide (NAD) cap from a subset of RNAs by removing the entire NAD moiety from the 5'-end of an NAD-capped RNA.</text>
</comment>
<comment type="similarity">
    <text evidence="1 2">Belongs to the DXO/Dom3Z family.</text>
</comment>
<dbReference type="PANTHER" id="PTHR12395">
    <property type="entry name" value="DOM-3 RELATED"/>
    <property type="match status" value="1"/>
</dbReference>
<evidence type="ECO:0000256" key="1">
    <source>
        <dbReference type="ARBA" id="ARBA00006562"/>
    </source>
</evidence>
<protein>
    <recommendedName>
        <fullName evidence="2">Decapping nuclease</fullName>
        <ecNumber evidence="2">3.6.1.-</ecNumber>
    </recommendedName>
</protein>
<organism evidence="4 5">
    <name type="scientific">Diploptera punctata</name>
    <name type="common">Pacific beetle cockroach</name>
    <dbReference type="NCBI Taxonomy" id="6984"/>
    <lineage>
        <taxon>Eukaryota</taxon>
        <taxon>Metazoa</taxon>
        <taxon>Ecdysozoa</taxon>
        <taxon>Arthropoda</taxon>
        <taxon>Hexapoda</taxon>
        <taxon>Insecta</taxon>
        <taxon>Pterygota</taxon>
        <taxon>Neoptera</taxon>
        <taxon>Polyneoptera</taxon>
        <taxon>Dictyoptera</taxon>
        <taxon>Blattodea</taxon>
        <taxon>Blaberoidea</taxon>
        <taxon>Blaberidae</taxon>
        <taxon>Diplopterinae</taxon>
        <taxon>Diploptera</taxon>
    </lineage>
</organism>
<dbReference type="GO" id="GO:0110155">
    <property type="term" value="P:NAD-cap decapping"/>
    <property type="evidence" value="ECO:0007669"/>
    <property type="project" value="TreeGrafter"/>
</dbReference>
<dbReference type="EMBL" id="JASPKZ010009367">
    <property type="protein sequence ID" value="KAJ9577289.1"/>
    <property type="molecule type" value="Genomic_DNA"/>
</dbReference>
<keyword evidence="2" id="KW-0540">Nuclease</keyword>
<reference evidence="4" key="1">
    <citation type="journal article" date="2023" name="IScience">
        <title>Live-bearing cockroach genome reveals convergent evolutionary mechanisms linked to viviparity in insects and beyond.</title>
        <authorList>
            <person name="Fouks B."/>
            <person name="Harrison M.C."/>
            <person name="Mikhailova A.A."/>
            <person name="Marchal E."/>
            <person name="English S."/>
            <person name="Carruthers M."/>
            <person name="Jennings E.C."/>
            <person name="Chiamaka E.L."/>
            <person name="Frigard R.A."/>
            <person name="Pippel M."/>
            <person name="Attardo G.M."/>
            <person name="Benoit J.B."/>
            <person name="Bornberg-Bauer E."/>
            <person name="Tobe S.S."/>
        </authorList>
    </citation>
    <scope>NUCLEOTIDE SEQUENCE</scope>
    <source>
        <strain evidence="4">Stay&amp;Tobe</strain>
    </source>
</reference>
<dbReference type="Pfam" id="PF08652">
    <property type="entry name" value="RAI1"/>
    <property type="match status" value="1"/>
</dbReference>
<feature type="domain" description="RAI1-like" evidence="3">
    <location>
        <begin position="26"/>
        <end position="363"/>
    </location>
</feature>
<dbReference type="PANTHER" id="PTHR12395:SF9">
    <property type="entry name" value="DECAPPING AND EXORIBONUCLEASE PROTEIN"/>
    <property type="match status" value="1"/>
</dbReference>
<dbReference type="InterPro" id="IPR039039">
    <property type="entry name" value="RAI1-like_fam"/>
</dbReference>